<gene>
    <name evidence="6" type="ORF">K443DRAFT_677590</name>
</gene>
<dbReference type="HOGENOM" id="CLU_010089_2_0_1"/>
<keyword evidence="7" id="KW-1185">Reference proteome</keyword>
<dbReference type="AlphaFoldDB" id="A0A0C9XLU0"/>
<dbReference type="GO" id="GO:0020037">
    <property type="term" value="F:heme binding"/>
    <property type="evidence" value="ECO:0007669"/>
    <property type="project" value="InterPro"/>
</dbReference>
<dbReference type="GO" id="GO:0033754">
    <property type="term" value="F:indoleamine 2,3-dioxygenase activity"/>
    <property type="evidence" value="ECO:0007669"/>
    <property type="project" value="TreeGrafter"/>
</dbReference>
<reference evidence="6 7" key="1">
    <citation type="submission" date="2014-04" db="EMBL/GenBank/DDBJ databases">
        <authorList>
            <consortium name="DOE Joint Genome Institute"/>
            <person name="Kuo A."/>
            <person name="Kohler A."/>
            <person name="Nagy L.G."/>
            <person name="Floudas D."/>
            <person name="Copeland A."/>
            <person name="Barry K.W."/>
            <person name="Cichocki N."/>
            <person name="Veneault-Fourrey C."/>
            <person name="LaButti K."/>
            <person name="Lindquist E.A."/>
            <person name="Lipzen A."/>
            <person name="Lundell T."/>
            <person name="Morin E."/>
            <person name="Murat C."/>
            <person name="Sun H."/>
            <person name="Tunlid A."/>
            <person name="Henrissat B."/>
            <person name="Grigoriev I.V."/>
            <person name="Hibbett D.S."/>
            <person name="Martin F."/>
            <person name="Nordberg H.P."/>
            <person name="Cantor M.N."/>
            <person name="Hua S.X."/>
        </authorList>
    </citation>
    <scope>NUCLEOTIDE SEQUENCE [LARGE SCALE GENOMIC DNA]</scope>
    <source>
        <strain evidence="6 7">LaAM-08-1</strain>
    </source>
</reference>
<evidence type="ECO:0000256" key="3">
    <source>
        <dbReference type="ARBA" id="ARBA00023004"/>
    </source>
</evidence>
<dbReference type="STRING" id="1095629.A0A0C9XLU0"/>
<evidence type="ECO:0000256" key="2">
    <source>
        <dbReference type="ARBA" id="ARBA00022723"/>
    </source>
</evidence>
<dbReference type="EMBL" id="KN838592">
    <property type="protein sequence ID" value="KIK02509.1"/>
    <property type="molecule type" value="Genomic_DNA"/>
</dbReference>
<reference evidence="7" key="2">
    <citation type="submission" date="2015-01" db="EMBL/GenBank/DDBJ databases">
        <title>Evolutionary Origins and Diversification of the Mycorrhizal Mutualists.</title>
        <authorList>
            <consortium name="DOE Joint Genome Institute"/>
            <consortium name="Mycorrhizal Genomics Consortium"/>
            <person name="Kohler A."/>
            <person name="Kuo A."/>
            <person name="Nagy L.G."/>
            <person name="Floudas D."/>
            <person name="Copeland A."/>
            <person name="Barry K.W."/>
            <person name="Cichocki N."/>
            <person name="Veneault-Fourrey C."/>
            <person name="LaButti K."/>
            <person name="Lindquist E.A."/>
            <person name="Lipzen A."/>
            <person name="Lundell T."/>
            <person name="Morin E."/>
            <person name="Murat C."/>
            <person name="Riley R."/>
            <person name="Ohm R."/>
            <person name="Sun H."/>
            <person name="Tunlid A."/>
            <person name="Henrissat B."/>
            <person name="Grigoriev I.V."/>
            <person name="Hibbett D.S."/>
            <person name="Martin F."/>
        </authorList>
    </citation>
    <scope>NUCLEOTIDE SEQUENCE [LARGE SCALE GENOMIC DNA]</scope>
    <source>
        <strain evidence="7">LaAM-08-1</strain>
    </source>
</reference>
<evidence type="ECO:0000256" key="4">
    <source>
        <dbReference type="PIRSR" id="PIRSR600898-1"/>
    </source>
</evidence>
<organism evidence="6 7">
    <name type="scientific">Laccaria amethystina LaAM-08-1</name>
    <dbReference type="NCBI Taxonomy" id="1095629"/>
    <lineage>
        <taxon>Eukaryota</taxon>
        <taxon>Fungi</taxon>
        <taxon>Dikarya</taxon>
        <taxon>Basidiomycota</taxon>
        <taxon>Agaricomycotina</taxon>
        <taxon>Agaricomycetes</taxon>
        <taxon>Agaricomycetidae</taxon>
        <taxon>Agaricales</taxon>
        <taxon>Agaricineae</taxon>
        <taxon>Hydnangiaceae</taxon>
        <taxon>Laccaria</taxon>
    </lineage>
</organism>
<dbReference type="GO" id="GO:0019441">
    <property type="term" value="P:L-tryptophan catabolic process to kynurenine"/>
    <property type="evidence" value="ECO:0007669"/>
    <property type="project" value="InterPro"/>
</dbReference>
<dbReference type="InterPro" id="IPR000898">
    <property type="entry name" value="Indolamine_dOase"/>
</dbReference>
<protein>
    <recommendedName>
        <fullName evidence="8">Tryptophan 2,3-dioxygenase</fullName>
    </recommendedName>
</protein>
<proteinExistence type="inferred from homology"/>
<comment type="similarity">
    <text evidence="1">Belongs to the indoleamine 2,3-dioxygenase family.</text>
</comment>
<dbReference type="Pfam" id="PF01231">
    <property type="entry name" value="IDO"/>
    <property type="match status" value="1"/>
</dbReference>
<accession>A0A0C9XLU0</accession>
<name>A0A0C9XLU0_9AGAR</name>
<dbReference type="GO" id="GO:0034354">
    <property type="term" value="P:'de novo' NAD+ biosynthetic process from L-tryptophan"/>
    <property type="evidence" value="ECO:0007669"/>
    <property type="project" value="TreeGrafter"/>
</dbReference>
<dbReference type="SUPFAM" id="SSF140959">
    <property type="entry name" value="Indolic compounds 2,3-dioxygenase-like"/>
    <property type="match status" value="1"/>
</dbReference>
<dbReference type="GO" id="GO:0005737">
    <property type="term" value="C:cytoplasm"/>
    <property type="evidence" value="ECO:0007669"/>
    <property type="project" value="TreeGrafter"/>
</dbReference>
<keyword evidence="4" id="KW-0349">Heme</keyword>
<sequence>MEHPSDSMPNGPINIGSTHFLALPRPDILTGPPPGTVDTTTLAAHDFDVDTRTGFMPPQAPLRRLPVDWEPWEEVLDDAVGRKLQLGDGLDLDEGEKIKSEVWRKTVRKLPILPITELKKSEVLLRRAHHVLGWIMHFYIHSLPPRTPIRIPPPLTLPLLQVSAQLQLPPVLTYSDDVLYNWYIPNSDEIIPTHTSPLRCQTLFTSTKDEAEFYLVSARIELRGVDALELMRITMDEAFVGDDIAARRITTYLRDLAGVIRDLAGILSSVKGGCDPDVFYRDVRPWFRGEDSISSSSSGEEEKRKWVFEGMEMDESLTEPTELSGPSAGQSSLIHALDAFLGVDRYSHSKELTGSFPSTTSTQTSSKSAFLQRMQLYMPRHHRAFLTHLSNNPRPLREVVLSLTRSGEHPGLMEAYNESVRALKEFRDLHMVIVALYIVGPAKRARERERERAAAVGEGGEEGEGTRRRPLKGTGGTDLVKFLKGVRDQTQGTLLPLPGAPS</sequence>
<dbReference type="OrthoDB" id="540174at2759"/>
<evidence type="ECO:0000256" key="1">
    <source>
        <dbReference type="ARBA" id="ARBA00007119"/>
    </source>
</evidence>
<dbReference type="PANTHER" id="PTHR28657:SF5">
    <property type="entry name" value="INDOLEAMINE 2,3-DIOXYGENASE"/>
    <property type="match status" value="1"/>
</dbReference>
<evidence type="ECO:0000313" key="7">
    <source>
        <dbReference type="Proteomes" id="UP000054477"/>
    </source>
</evidence>
<feature type="region of interest" description="Disordered" evidence="5">
    <location>
        <begin position="450"/>
        <end position="478"/>
    </location>
</feature>
<dbReference type="PANTHER" id="PTHR28657">
    <property type="entry name" value="INDOLEAMINE 2,3-DIOXYGENASE"/>
    <property type="match status" value="1"/>
</dbReference>
<keyword evidence="2 4" id="KW-0479">Metal-binding</keyword>
<evidence type="ECO:0000256" key="5">
    <source>
        <dbReference type="SAM" id="MobiDB-lite"/>
    </source>
</evidence>
<dbReference type="GO" id="GO:0046872">
    <property type="term" value="F:metal ion binding"/>
    <property type="evidence" value="ECO:0007669"/>
    <property type="project" value="UniProtKB-KW"/>
</dbReference>
<evidence type="ECO:0000313" key="6">
    <source>
        <dbReference type="EMBL" id="KIK02509.1"/>
    </source>
</evidence>
<dbReference type="Proteomes" id="UP000054477">
    <property type="component" value="Unassembled WGS sequence"/>
</dbReference>
<dbReference type="Gene3D" id="1.20.58.480">
    <property type="match status" value="1"/>
</dbReference>
<keyword evidence="3 4" id="KW-0408">Iron</keyword>
<feature type="binding site" description="proximal binding residue" evidence="4">
    <location>
        <position position="430"/>
    </location>
    <ligand>
        <name>heme b</name>
        <dbReference type="ChEBI" id="CHEBI:60344"/>
    </ligand>
    <ligandPart>
        <name>Fe</name>
        <dbReference type="ChEBI" id="CHEBI:18248"/>
    </ligandPart>
</feature>
<dbReference type="InterPro" id="IPR037217">
    <property type="entry name" value="Trp/Indoleamine_2_3_dOase-like"/>
</dbReference>
<evidence type="ECO:0008006" key="8">
    <source>
        <dbReference type="Google" id="ProtNLM"/>
    </source>
</evidence>